<organism evidence="2 3">
    <name type="scientific">Mycena venus</name>
    <dbReference type="NCBI Taxonomy" id="2733690"/>
    <lineage>
        <taxon>Eukaryota</taxon>
        <taxon>Fungi</taxon>
        <taxon>Dikarya</taxon>
        <taxon>Basidiomycota</taxon>
        <taxon>Agaricomycotina</taxon>
        <taxon>Agaricomycetes</taxon>
        <taxon>Agaricomycetidae</taxon>
        <taxon>Agaricales</taxon>
        <taxon>Marasmiineae</taxon>
        <taxon>Mycenaceae</taxon>
        <taxon>Mycena</taxon>
    </lineage>
</organism>
<evidence type="ECO:0000256" key="1">
    <source>
        <dbReference type="SAM" id="MobiDB-lite"/>
    </source>
</evidence>
<accession>A0A8H6XG17</accession>
<evidence type="ECO:0000313" key="3">
    <source>
        <dbReference type="Proteomes" id="UP000620124"/>
    </source>
</evidence>
<reference evidence="2" key="1">
    <citation type="submission" date="2020-05" db="EMBL/GenBank/DDBJ databases">
        <title>Mycena genomes resolve the evolution of fungal bioluminescence.</title>
        <authorList>
            <person name="Tsai I.J."/>
        </authorList>
    </citation>
    <scope>NUCLEOTIDE SEQUENCE</scope>
    <source>
        <strain evidence="2">CCC161011</strain>
    </source>
</reference>
<keyword evidence="3" id="KW-1185">Reference proteome</keyword>
<feature type="compositionally biased region" description="Basic residues" evidence="1">
    <location>
        <begin position="1"/>
        <end position="13"/>
    </location>
</feature>
<dbReference type="OrthoDB" id="2688840at2759"/>
<comment type="caution">
    <text evidence="2">The sequence shown here is derived from an EMBL/GenBank/DDBJ whole genome shotgun (WGS) entry which is preliminary data.</text>
</comment>
<dbReference type="Proteomes" id="UP000620124">
    <property type="component" value="Unassembled WGS sequence"/>
</dbReference>
<feature type="compositionally biased region" description="Basic and acidic residues" evidence="1">
    <location>
        <begin position="186"/>
        <end position="196"/>
    </location>
</feature>
<sequence>MTSGRLKHHRRSHSASSSPIPRRSPGDSWRAATKRAHPQPFGSASPDLSSPQKWDVDLWRRGKRRKRNVSNESESDSMDVDFGRPSFHSSPIPAAPTTAFAATSAEFCFFPKNNRTTDRKRRATHHAESSLDLDFNADARTADLTRLRSDAFWQLQRSVEENGEGFVKSMRVYETRRSRSSVIAHKVKEAQREAQRRGRRRSPVHAPATVAPDEQGSDDDDDDDVQIFAGEPVYTSFANRGKQRAFSVGVVEENPHHNRSDRCSSPGATCDSRSSIYLSDDDAFPQPALSRTLSHSGNSSLISLELPPPFAPKAIPAASRSEKAIAALTLAMANGAGGLDDYEALRSLHTFSPDNCEVGEMWH</sequence>
<dbReference type="EMBL" id="JACAZI010000019">
    <property type="protein sequence ID" value="KAF7339826.1"/>
    <property type="molecule type" value="Genomic_DNA"/>
</dbReference>
<evidence type="ECO:0000313" key="2">
    <source>
        <dbReference type="EMBL" id="KAF7339826.1"/>
    </source>
</evidence>
<feature type="compositionally biased region" description="Acidic residues" evidence="1">
    <location>
        <begin position="215"/>
        <end position="225"/>
    </location>
</feature>
<gene>
    <name evidence="2" type="ORF">MVEN_01899200</name>
</gene>
<protein>
    <submittedName>
        <fullName evidence="2">Uncharacterized protein</fullName>
    </submittedName>
</protein>
<feature type="region of interest" description="Disordered" evidence="1">
    <location>
        <begin position="1"/>
        <end position="82"/>
    </location>
</feature>
<proteinExistence type="predicted"/>
<name>A0A8H6XG17_9AGAR</name>
<feature type="region of interest" description="Disordered" evidence="1">
    <location>
        <begin position="178"/>
        <end position="225"/>
    </location>
</feature>
<dbReference type="AlphaFoldDB" id="A0A8H6XG17"/>
<feature type="compositionally biased region" description="Low complexity" evidence="1">
    <location>
        <begin position="14"/>
        <end position="23"/>
    </location>
</feature>